<evidence type="ECO:0000313" key="3">
    <source>
        <dbReference type="Proteomes" id="UP000662818"/>
    </source>
</evidence>
<proteinExistence type="predicted"/>
<feature type="transmembrane region" description="Helical" evidence="1">
    <location>
        <begin position="177"/>
        <end position="196"/>
    </location>
</feature>
<keyword evidence="1" id="KW-1133">Transmembrane helix</keyword>
<reference evidence="2 3" key="1">
    <citation type="submission" date="2017-06" db="EMBL/GenBank/DDBJ databases">
        <title>Complete Genome Sequence of the Soil Carbazole-Degrading Bacterium Nocardioides aromaticivorans IC177.</title>
        <authorList>
            <person name="Vejarano F."/>
            <person name="Suzuki-Minakuchi C."/>
            <person name="Ohtsubo Y."/>
            <person name="Tsuda M."/>
            <person name="Okada K."/>
            <person name="Nojiri H."/>
        </authorList>
    </citation>
    <scope>NUCLEOTIDE SEQUENCE [LARGE SCALE GENOMIC DNA]</scope>
    <source>
        <strain evidence="2 3">IC177</strain>
    </source>
</reference>
<evidence type="ECO:0000313" key="2">
    <source>
        <dbReference type="EMBL" id="QSR25138.1"/>
    </source>
</evidence>
<protein>
    <recommendedName>
        <fullName evidence="4">Integral membrane protein</fullName>
    </recommendedName>
</protein>
<gene>
    <name evidence="2" type="ORF">CFH99_05825</name>
</gene>
<sequence length="369" mass="37637">MADPMTDTAPAPGGFRKLSRLGLAIAVTGALIQLVLAVYYLAMAHSPSPHDLPVGVVGSAEQQAQAKQLEKDGQFKVESYDDAEALQQAIRERDAYGGVAFQGSTPTLYVASAASPSVANLFRAQYTKVYQQQVQEQVQALTTAGKPVPVTTLAALTTPPPVTDVVPLPEDDSAGSSLGFVIQALCLGGSIASLALGRLRGLVDRSALRGLGHAALLVLYAVASAGVALLAMALFGVGDGADHVTLFLGLALISLAVTASTAAVVALVGPAGSLIGGLYFTVGLIISGSSIAPEMLPKAGHTVGQLLPPGAGATVARDAMYFPDAATGGAFAVLFVYAGLGLAVILFCNAAANRTRFTRVLNREPAVTE</sequence>
<feature type="transmembrane region" description="Helical" evidence="1">
    <location>
        <begin position="330"/>
        <end position="352"/>
    </location>
</feature>
<feature type="transmembrane region" description="Helical" evidence="1">
    <location>
        <begin position="217"/>
        <end position="238"/>
    </location>
</feature>
<evidence type="ECO:0008006" key="4">
    <source>
        <dbReference type="Google" id="ProtNLM"/>
    </source>
</evidence>
<feature type="transmembrane region" description="Helical" evidence="1">
    <location>
        <begin position="21"/>
        <end position="42"/>
    </location>
</feature>
<organism evidence="2 3">
    <name type="scientific">Nocardioides aromaticivorans</name>
    <dbReference type="NCBI Taxonomy" id="200618"/>
    <lineage>
        <taxon>Bacteria</taxon>
        <taxon>Bacillati</taxon>
        <taxon>Actinomycetota</taxon>
        <taxon>Actinomycetes</taxon>
        <taxon>Propionibacteriales</taxon>
        <taxon>Nocardioidaceae</taxon>
        <taxon>Nocardioides</taxon>
    </lineage>
</organism>
<accession>A0ABX7PH13</accession>
<keyword evidence="3" id="KW-1185">Reference proteome</keyword>
<dbReference type="Proteomes" id="UP000662818">
    <property type="component" value="Chromosome"/>
</dbReference>
<name>A0ABX7PH13_9ACTN</name>
<feature type="transmembrane region" description="Helical" evidence="1">
    <location>
        <begin position="244"/>
        <end position="267"/>
    </location>
</feature>
<feature type="transmembrane region" description="Helical" evidence="1">
    <location>
        <begin position="274"/>
        <end position="292"/>
    </location>
</feature>
<keyword evidence="1" id="KW-0812">Transmembrane</keyword>
<keyword evidence="1" id="KW-0472">Membrane</keyword>
<dbReference type="EMBL" id="CP022295">
    <property type="protein sequence ID" value="QSR25138.1"/>
    <property type="molecule type" value="Genomic_DNA"/>
</dbReference>
<evidence type="ECO:0000256" key="1">
    <source>
        <dbReference type="SAM" id="Phobius"/>
    </source>
</evidence>